<dbReference type="Gramene" id="OBART04G01770.1">
    <property type="protein sequence ID" value="OBART04G01770.1"/>
    <property type="gene ID" value="OBART04G01770"/>
</dbReference>
<name>A0A0D3FSA9_9ORYZ</name>
<proteinExistence type="predicted"/>
<keyword evidence="1" id="KW-0812">Transmembrane</keyword>
<evidence type="ECO:0000313" key="4">
    <source>
        <dbReference type="Proteomes" id="UP000026960"/>
    </source>
</evidence>
<dbReference type="InterPro" id="IPR025315">
    <property type="entry name" value="DUF4220"/>
</dbReference>
<dbReference type="STRING" id="65489.A0A0D3FSA9"/>
<protein>
    <recommendedName>
        <fullName evidence="2">DUF4220 domain-containing protein</fullName>
    </recommendedName>
</protein>
<dbReference type="InterPro" id="IPR007658">
    <property type="entry name" value="DUF594"/>
</dbReference>
<evidence type="ECO:0000259" key="2">
    <source>
        <dbReference type="Pfam" id="PF13968"/>
    </source>
</evidence>
<dbReference type="PANTHER" id="PTHR31325">
    <property type="entry name" value="OS01G0798800 PROTEIN-RELATED"/>
    <property type="match status" value="1"/>
</dbReference>
<feature type="transmembrane region" description="Helical" evidence="1">
    <location>
        <begin position="278"/>
        <end position="297"/>
    </location>
</feature>
<feature type="transmembrane region" description="Helical" evidence="1">
    <location>
        <begin position="6"/>
        <end position="28"/>
    </location>
</feature>
<keyword evidence="1" id="KW-1133">Transmembrane helix</keyword>
<reference evidence="3" key="2">
    <citation type="submission" date="2015-03" db="UniProtKB">
        <authorList>
            <consortium name="EnsemblPlants"/>
        </authorList>
    </citation>
    <scope>IDENTIFICATION</scope>
</reference>
<feature type="transmembrane region" description="Helical" evidence="1">
    <location>
        <begin position="309"/>
        <end position="327"/>
    </location>
</feature>
<dbReference type="EnsemblPlants" id="OBART04G01770.1">
    <property type="protein sequence ID" value="OBART04G01770.1"/>
    <property type="gene ID" value="OBART04G01770"/>
</dbReference>
<dbReference type="eggNOG" id="ENOG502QQBP">
    <property type="taxonomic scope" value="Eukaryota"/>
</dbReference>
<feature type="domain" description="DUF4220" evidence="2">
    <location>
        <begin position="52"/>
        <end position="397"/>
    </location>
</feature>
<feature type="transmembrane region" description="Helical" evidence="1">
    <location>
        <begin position="49"/>
        <end position="69"/>
    </location>
</feature>
<keyword evidence="4" id="KW-1185">Reference proteome</keyword>
<sequence>MPGWIITILLIVQSFWSIRGLVILSYIAHLAHVLLAGLRRHQPTGVRMFILWVANQFARWAPVTVLGMLSVGSTAQKEQQVTLWVAFMLLHAGMPDNFTAYSLEDTVLSRRQQAGVWYQLLGSASPVPFLVKNVSFIISNGGDAMLGVSSVVLLMAIGKYWEGAYQALMQGNLKNMQSSRKKMKMKNNSTKSVRNSLQIARRGGREPNDEQILLAAHDMLDITKDAFIDFLDQNNADEQEALSDTWDEKLYTVVNMELSLMYDLIYTKAAVVHSWKGYVLRFASPIAATAAFVLFWLHSKEGQATADVVITYVLLAGMVILDIKWLLRAVASTWFYSFLDKRPRSWLHHALLCSGKWRLIRRLIVSDLNLFRILDNNKKPTRYRIWSQTIGQYNLLHECTRHESEARTKNWKSDMFKRLAPEENWMEYEYQRMRGNHIDSRDFRDELFNSIWTVMKMPFPQRRPVKVMAAVDAAGPQPAAAPVQYTHAHQEPDIALKFTPDLQETILILHIATDIVLLSAQLEIEASSAEWTTQQQLKAIKALSDYMMFLVAVRPSMLPGLVLSSRYDAVSDALAGIWKEKGGSDPSSGTSSSTTREKRLAKILIAMDREEGQFVKKDESKPEKGFLSVLYDTSNVLSEGALLAKFLLGRIPSIHDRAQKLKEKFDRQFPFLMELVGKDRSSIAVRMDAMVREWARQLINLSIRCTRDSHAKQLARGGDFTTVVWILAEHARILRVKKPTTEKKSASNDTSIPVYSEISTASHTAVLDLLQFS</sequence>
<reference evidence="3" key="1">
    <citation type="journal article" date="2009" name="Rice">
        <title>De Novo Next Generation Sequencing of Plant Genomes.</title>
        <authorList>
            <person name="Rounsley S."/>
            <person name="Marri P.R."/>
            <person name="Yu Y."/>
            <person name="He R."/>
            <person name="Sisneros N."/>
            <person name="Goicoechea J.L."/>
            <person name="Lee S.J."/>
            <person name="Angelova A."/>
            <person name="Kudrna D."/>
            <person name="Luo M."/>
            <person name="Affourtit J."/>
            <person name="Desany B."/>
            <person name="Knight J."/>
            <person name="Niazi F."/>
            <person name="Egholm M."/>
            <person name="Wing R.A."/>
        </authorList>
    </citation>
    <scope>NUCLEOTIDE SEQUENCE [LARGE SCALE GENOMIC DNA]</scope>
    <source>
        <strain evidence="3">cv. IRGC 105608</strain>
    </source>
</reference>
<dbReference type="PaxDb" id="65489-OBART04G01770.1"/>
<evidence type="ECO:0000256" key="1">
    <source>
        <dbReference type="SAM" id="Phobius"/>
    </source>
</evidence>
<feature type="transmembrane region" description="Helical" evidence="1">
    <location>
        <begin position="144"/>
        <end position="161"/>
    </location>
</feature>
<feature type="transmembrane region" description="Helical" evidence="1">
    <location>
        <begin position="81"/>
        <end position="103"/>
    </location>
</feature>
<evidence type="ECO:0000313" key="3">
    <source>
        <dbReference type="EnsemblPlants" id="OBART04G01770.1"/>
    </source>
</evidence>
<dbReference type="AlphaFoldDB" id="A0A0D3FSA9"/>
<dbReference type="Pfam" id="PF13968">
    <property type="entry name" value="DUF4220"/>
    <property type="match status" value="1"/>
</dbReference>
<dbReference type="Proteomes" id="UP000026960">
    <property type="component" value="Chromosome 4"/>
</dbReference>
<dbReference type="HOGENOM" id="CLU_009180_5_2_1"/>
<dbReference type="Pfam" id="PF04578">
    <property type="entry name" value="DUF594"/>
    <property type="match status" value="1"/>
</dbReference>
<accession>A0A0D3FSA9</accession>
<organism evidence="3">
    <name type="scientific">Oryza barthii</name>
    <dbReference type="NCBI Taxonomy" id="65489"/>
    <lineage>
        <taxon>Eukaryota</taxon>
        <taxon>Viridiplantae</taxon>
        <taxon>Streptophyta</taxon>
        <taxon>Embryophyta</taxon>
        <taxon>Tracheophyta</taxon>
        <taxon>Spermatophyta</taxon>
        <taxon>Magnoliopsida</taxon>
        <taxon>Liliopsida</taxon>
        <taxon>Poales</taxon>
        <taxon>Poaceae</taxon>
        <taxon>BOP clade</taxon>
        <taxon>Oryzoideae</taxon>
        <taxon>Oryzeae</taxon>
        <taxon>Oryzinae</taxon>
        <taxon>Oryza</taxon>
    </lineage>
</organism>
<keyword evidence="1" id="KW-0472">Membrane</keyword>